<dbReference type="KEGG" id="erl:AOC36_09495"/>
<evidence type="ECO:0000313" key="2">
    <source>
        <dbReference type="Proteomes" id="UP000063781"/>
    </source>
</evidence>
<protein>
    <submittedName>
        <fullName evidence="1">Uncharacterized protein</fullName>
    </submittedName>
</protein>
<keyword evidence="2" id="KW-1185">Reference proteome</keyword>
<proteinExistence type="predicted"/>
<sequence>MAQINKTTFKDTNNTYEHSDELFDAIIDNSNDLDFRAPLFSFPTAGGGISSYATRVAIRMGDFVLINIAGTLNNSSDSTKTIGTLAEGYRPSANRTVKVITVTSANLILHRDATIFTNGMIQVYTQTHEQTLDMTCVFQLT</sequence>
<reference evidence="1 2" key="1">
    <citation type="submission" date="2015-10" db="EMBL/GenBank/DDBJ databases">
        <title>Erysipelothrix larvae sp. LV19 isolated from the larval gut of the rhinoceros beetle, Trypoxylus dichotomus.</title>
        <authorList>
            <person name="Lim S."/>
            <person name="Kim B.-C."/>
        </authorList>
    </citation>
    <scope>NUCLEOTIDE SEQUENCE [LARGE SCALE GENOMIC DNA]</scope>
    <source>
        <strain evidence="1 2">LV19</strain>
    </source>
</reference>
<dbReference type="AlphaFoldDB" id="A0A0X8H195"/>
<organism evidence="1 2">
    <name type="scientific">Erysipelothrix larvae</name>
    <dbReference type="NCBI Taxonomy" id="1514105"/>
    <lineage>
        <taxon>Bacteria</taxon>
        <taxon>Bacillati</taxon>
        <taxon>Bacillota</taxon>
        <taxon>Erysipelotrichia</taxon>
        <taxon>Erysipelotrichales</taxon>
        <taxon>Erysipelotrichaceae</taxon>
        <taxon>Erysipelothrix</taxon>
    </lineage>
</organism>
<accession>A0A0X8H195</accession>
<name>A0A0X8H195_9FIRM</name>
<dbReference type="STRING" id="1514105.AOC36_09495"/>
<dbReference type="EMBL" id="CP013213">
    <property type="protein sequence ID" value="AMC94207.1"/>
    <property type="molecule type" value="Genomic_DNA"/>
</dbReference>
<evidence type="ECO:0000313" key="1">
    <source>
        <dbReference type="EMBL" id="AMC94207.1"/>
    </source>
</evidence>
<dbReference type="Proteomes" id="UP000063781">
    <property type="component" value="Chromosome"/>
</dbReference>
<gene>
    <name evidence="1" type="ORF">AOC36_09495</name>
</gene>
<dbReference type="RefSeq" id="WP_067633667.1">
    <property type="nucleotide sequence ID" value="NZ_CP013213.1"/>
</dbReference>